<name>A0A6B0UXQ2_IXORI</name>
<organism evidence="1">
    <name type="scientific">Ixodes ricinus</name>
    <name type="common">Common tick</name>
    <name type="synonym">Acarus ricinus</name>
    <dbReference type="NCBI Taxonomy" id="34613"/>
    <lineage>
        <taxon>Eukaryota</taxon>
        <taxon>Metazoa</taxon>
        <taxon>Ecdysozoa</taxon>
        <taxon>Arthropoda</taxon>
        <taxon>Chelicerata</taxon>
        <taxon>Arachnida</taxon>
        <taxon>Acari</taxon>
        <taxon>Parasitiformes</taxon>
        <taxon>Ixodida</taxon>
        <taxon>Ixodoidea</taxon>
        <taxon>Ixodidae</taxon>
        <taxon>Ixodinae</taxon>
        <taxon>Ixodes</taxon>
    </lineage>
</organism>
<reference evidence="1" key="1">
    <citation type="submission" date="2019-12" db="EMBL/GenBank/DDBJ databases">
        <title>An insight into the sialome of adult female Ixodes ricinus ticks feeding for 6 days.</title>
        <authorList>
            <person name="Perner J."/>
            <person name="Ribeiro J.M.C."/>
        </authorList>
    </citation>
    <scope>NUCLEOTIDE SEQUENCE</scope>
    <source>
        <strain evidence="1">Semi-engorged</strain>
        <tissue evidence="1">Salivary glands</tissue>
    </source>
</reference>
<sequence>MVWLPWLTLSPPSGRVTSAEGSWHTPTTGNLCTSCSTTGCSAGCLTLLHKPSQRLTPTPTRSPVERMMARCTKSTATWECAPVQLGGKVPSVSIKPLFITDTEGPSPTLLFSRPTTATSWGSWLWETSASLWLSSKASKNCRGSRPPALPWKKLQCQQSRAVPLQ</sequence>
<dbReference type="EMBL" id="GIFC01012477">
    <property type="protein sequence ID" value="MXU94560.1"/>
    <property type="molecule type" value="Transcribed_RNA"/>
</dbReference>
<dbReference type="AlphaFoldDB" id="A0A6B0UXQ2"/>
<proteinExistence type="predicted"/>
<protein>
    <submittedName>
        <fullName evidence="1">Uncharacterized protein</fullName>
    </submittedName>
</protein>
<evidence type="ECO:0000313" key="1">
    <source>
        <dbReference type="EMBL" id="MXU94560.1"/>
    </source>
</evidence>
<accession>A0A6B0UXQ2</accession>